<keyword evidence="3" id="KW-1185">Reference proteome</keyword>
<comment type="caution">
    <text evidence="2">The sequence shown here is derived from an EMBL/GenBank/DDBJ whole genome shotgun (WGS) entry which is preliminary data.</text>
</comment>
<evidence type="ECO:0000313" key="3">
    <source>
        <dbReference type="Proteomes" id="UP001597112"/>
    </source>
</evidence>
<sequence>MKHLARLLSLAVLVSAAILLANCGGDDGNEKTEEETQLDKLKGTWTLTESSVQFAGSGDDRFDGSALKLTFSGNYSAGGTYSYAVTSSKQVTASPWPSGGSWKFGSPVTSSIVRLDKQLDGSDDVTITYALSADAKTLTVQFTYAGAGYVVGRTESVEGAWEFVFTK</sequence>
<feature type="signal peptide" evidence="1">
    <location>
        <begin position="1"/>
        <end position="21"/>
    </location>
</feature>
<evidence type="ECO:0008006" key="4">
    <source>
        <dbReference type="Google" id="ProtNLM"/>
    </source>
</evidence>
<organism evidence="2 3">
    <name type="scientific">Ohtaekwangia kribbensis</name>
    <dbReference type="NCBI Taxonomy" id="688913"/>
    <lineage>
        <taxon>Bacteria</taxon>
        <taxon>Pseudomonadati</taxon>
        <taxon>Bacteroidota</taxon>
        <taxon>Cytophagia</taxon>
        <taxon>Cytophagales</taxon>
        <taxon>Fulvivirgaceae</taxon>
        <taxon>Ohtaekwangia</taxon>
    </lineage>
</organism>
<proteinExistence type="predicted"/>
<reference evidence="3" key="1">
    <citation type="journal article" date="2019" name="Int. J. Syst. Evol. Microbiol.">
        <title>The Global Catalogue of Microorganisms (GCM) 10K type strain sequencing project: providing services to taxonomists for standard genome sequencing and annotation.</title>
        <authorList>
            <consortium name="The Broad Institute Genomics Platform"/>
            <consortium name="The Broad Institute Genome Sequencing Center for Infectious Disease"/>
            <person name="Wu L."/>
            <person name="Ma J."/>
        </authorList>
    </citation>
    <scope>NUCLEOTIDE SEQUENCE [LARGE SCALE GENOMIC DNA]</scope>
    <source>
        <strain evidence="3">CCUG 58938</strain>
    </source>
</reference>
<evidence type="ECO:0000256" key="1">
    <source>
        <dbReference type="SAM" id="SignalP"/>
    </source>
</evidence>
<name>A0ABW3K439_9BACT</name>
<keyword evidence="1" id="KW-0732">Signal</keyword>
<evidence type="ECO:0000313" key="2">
    <source>
        <dbReference type="EMBL" id="MFD1000919.1"/>
    </source>
</evidence>
<protein>
    <recommendedName>
        <fullName evidence="4">Lipocalin-like domain-containing protein</fullName>
    </recommendedName>
</protein>
<dbReference type="EMBL" id="JBHTKA010000007">
    <property type="protein sequence ID" value="MFD1000919.1"/>
    <property type="molecule type" value="Genomic_DNA"/>
</dbReference>
<accession>A0ABW3K439</accession>
<dbReference type="RefSeq" id="WP_377580374.1">
    <property type="nucleotide sequence ID" value="NZ_JBHTKA010000007.1"/>
</dbReference>
<gene>
    <name evidence="2" type="ORF">ACFQ21_16455</name>
</gene>
<feature type="chain" id="PRO_5045890025" description="Lipocalin-like domain-containing protein" evidence="1">
    <location>
        <begin position="22"/>
        <end position="167"/>
    </location>
</feature>
<dbReference type="Proteomes" id="UP001597112">
    <property type="component" value="Unassembled WGS sequence"/>
</dbReference>